<accession>A0A941IBI8</accession>
<organism evidence="1 2">
    <name type="scientific">Virgibacillus salarius</name>
    <dbReference type="NCBI Taxonomy" id="447199"/>
    <lineage>
        <taxon>Bacteria</taxon>
        <taxon>Bacillati</taxon>
        <taxon>Bacillota</taxon>
        <taxon>Bacilli</taxon>
        <taxon>Bacillales</taxon>
        <taxon>Bacillaceae</taxon>
        <taxon>Virgibacillus</taxon>
    </lineage>
</organism>
<dbReference type="Proteomes" id="UP000675284">
    <property type="component" value="Unassembled WGS sequence"/>
</dbReference>
<evidence type="ECO:0008006" key="3">
    <source>
        <dbReference type="Google" id="ProtNLM"/>
    </source>
</evidence>
<dbReference type="EMBL" id="JAGSOT010000027">
    <property type="protein sequence ID" value="MBR7796442.1"/>
    <property type="molecule type" value="Genomic_DNA"/>
</dbReference>
<dbReference type="RefSeq" id="WP_161629268.1">
    <property type="nucleotide sequence ID" value="NZ_BAAACY010000166.1"/>
</dbReference>
<reference evidence="1" key="1">
    <citation type="submission" date="2021-04" db="EMBL/GenBank/DDBJ databases">
        <title>Isolation and polyphasic classification of algal microorganism.</title>
        <authorList>
            <person name="Wang S."/>
        </authorList>
    </citation>
    <scope>NUCLEOTIDE SEQUENCE</scope>
    <source>
        <strain evidence="1">720a</strain>
    </source>
</reference>
<proteinExistence type="predicted"/>
<name>A0A941IBI8_9BACI</name>
<protein>
    <recommendedName>
        <fullName evidence="3">PAS domain-containing protein</fullName>
    </recommendedName>
</protein>
<evidence type="ECO:0000313" key="1">
    <source>
        <dbReference type="EMBL" id="MBR7796442.1"/>
    </source>
</evidence>
<dbReference type="AlphaFoldDB" id="A0A941IBI8"/>
<gene>
    <name evidence="1" type="ORF">KCX74_10380</name>
</gene>
<sequence>MSKQKRFLPIPHRILVNLQEAILITNKSGIILAGNDAAYTLLKIESDI</sequence>
<comment type="caution">
    <text evidence="1">The sequence shown here is derived from an EMBL/GenBank/DDBJ whole genome shotgun (WGS) entry which is preliminary data.</text>
</comment>
<keyword evidence="2" id="KW-1185">Reference proteome</keyword>
<evidence type="ECO:0000313" key="2">
    <source>
        <dbReference type="Proteomes" id="UP000675284"/>
    </source>
</evidence>